<proteinExistence type="predicted"/>
<organism evidence="3 4">
    <name type="scientific">Pseudoalteromonas qingdaonensis</name>
    <dbReference type="NCBI Taxonomy" id="3131913"/>
    <lineage>
        <taxon>Bacteria</taxon>
        <taxon>Pseudomonadati</taxon>
        <taxon>Pseudomonadota</taxon>
        <taxon>Gammaproteobacteria</taxon>
        <taxon>Alteromonadales</taxon>
        <taxon>Pseudoalteromonadaceae</taxon>
        <taxon>Pseudoalteromonas</taxon>
    </lineage>
</organism>
<evidence type="ECO:0000313" key="4">
    <source>
        <dbReference type="Proteomes" id="UP001447008"/>
    </source>
</evidence>
<dbReference type="EMBL" id="JBCGCU010000015">
    <property type="protein sequence ID" value="MEM0516213.1"/>
    <property type="molecule type" value="Genomic_DNA"/>
</dbReference>
<dbReference type="InterPro" id="IPR011528">
    <property type="entry name" value="NERD"/>
</dbReference>
<feature type="transmembrane region" description="Helical" evidence="1">
    <location>
        <begin position="107"/>
        <end position="127"/>
    </location>
</feature>
<comment type="caution">
    <text evidence="3">The sequence shown here is derived from an EMBL/GenBank/DDBJ whole genome shotgun (WGS) entry which is preliminary data.</text>
</comment>
<feature type="domain" description="NERD" evidence="2">
    <location>
        <begin position="129"/>
        <end position="247"/>
    </location>
</feature>
<protein>
    <submittedName>
        <fullName evidence="3">Nuclease-related domain-containing protein</fullName>
    </submittedName>
</protein>
<keyword evidence="4" id="KW-1185">Reference proteome</keyword>
<name>A0ABU9N3D7_9GAMM</name>
<dbReference type="PROSITE" id="PS50965">
    <property type="entry name" value="NERD"/>
    <property type="match status" value="1"/>
</dbReference>
<evidence type="ECO:0000259" key="2">
    <source>
        <dbReference type="PROSITE" id="PS50965"/>
    </source>
</evidence>
<dbReference type="Pfam" id="PF08378">
    <property type="entry name" value="NERD"/>
    <property type="match status" value="1"/>
</dbReference>
<reference evidence="3 4" key="1">
    <citation type="submission" date="2024-03" db="EMBL/GenBank/DDBJ databases">
        <title>Pseudoalteromonas qingdaonensis sp. nov., isolated from the intestines of marine benthic organisms.</title>
        <authorList>
            <person name="Lin X."/>
            <person name="Fang S."/>
            <person name="Hu X."/>
        </authorList>
    </citation>
    <scope>NUCLEOTIDE SEQUENCE [LARGE SCALE GENOMIC DNA]</scope>
    <source>
        <strain evidence="3 4">YIC-827</strain>
    </source>
</reference>
<keyword evidence="1" id="KW-0472">Membrane</keyword>
<keyword evidence="1" id="KW-0812">Transmembrane</keyword>
<evidence type="ECO:0000256" key="1">
    <source>
        <dbReference type="SAM" id="Phobius"/>
    </source>
</evidence>
<gene>
    <name evidence="3" type="ORF">WCN91_12455</name>
</gene>
<keyword evidence="1" id="KW-1133">Transmembrane helix</keyword>
<dbReference type="Proteomes" id="UP001447008">
    <property type="component" value="Unassembled WGS sequence"/>
</dbReference>
<sequence>MLQHQINDFSHAQRSSRYLAAKKAYDRYCANPQSTSAKAKFASQQGASEVGQITRGVNTQSSVPSEIAIRPKIAAPVELRNSSIPPTQVAPQPVNAFELMLSSLIPMGLWFGFALLLLAAFKAVLVFKAGSIGEWRVNSKLKELTKGTNLTLYENLLLYTDSGEFTEVDHLLVGPFGVFVIESKNYSGWIFGSEKQANWTQRTFSSKSQFMNPLRQNYKHCLAVKSFLGIKEGIESLVVFHDKATFKTEMPKNVIMLSAMNDYINGFTEPRFSKAQLDEFNVLLSMREEGTTAEDYKTHIQQVKARRAG</sequence>
<evidence type="ECO:0000313" key="3">
    <source>
        <dbReference type="EMBL" id="MEM0516213.1"/>
    </source>
</evidence>
<dbReference type="RefSeq" id="WP_342679522.1">
    <property type="nucleotide sequence ID" value="NZ_JBCGCU010000015.1"/>
</dbReference>
<accession>A0ABU9N3D7</accession>